<feature type="transmembrane region" description="Helical" evidence="15">
    <location>
        <begin position="367"/>
        <end position="388"/>
    </location>
</feature>
<keyword evidence="8 15" id="KW-0812">Transmembrane</keyword>
<gene>
    <name evidence="18" type="ORF">QFZ56_003786</name>
</gene>
<comment type="similarity">
    <text evidence="4">Belongs to the glycosyltransferase 2 family.</text>
</comment>
<feature type="domain" description="GtrA/DPMS transmembrane" evidence="17">
    <location>
        <begin position="304"/>
        <end position="421"/>
    </location>
</feature>
<evidence type="ECO:0000313" key="18">
    <source>
        <dbReference type="EMBL" id="MDQ0684823.1"/>
    </source>
</evidence>
<evidence type="ECO:0000259" key="16">
    <source>
        <dbReference type="Pfam" id="PF00535"/>
    </source>
</evidence>
<evidence type="ECO:0000256" key="9">
    <source>
        <dbReference type="ARBA" id="ARBA00022824"/>
    </source>
</evidence>
<keyword evidence="7" id="KW-0808">Transferase</keyword>
<dbReference type="InterPro" id="IPR029044">
    <property type="entry name" value="Nucleotide-diphossugar_trans"/>
</dbReference>
<feature type="compositionally biased region" description="Basic and acidic residues" evidence="14">
    <location>
        <begin position="535"/>
        <end position="549"/>
    </location>
</feature>
<comment type="catalytic activity">
    <reaction evidence="13">
        <text>a di-trans,poly-cis-dolichyl phosphate + UDP-alpha-D-glucose = a di-trans,poly-cis-dolichyl beta-D-glucosyl phosphate + UDP</text>
        <dbReference type="Rhea" id="RHEA:15401"/>
        <dbReference type="Rhea" id="RHEA-COMP:19498"/>
        <dbReference type="Rhea" id="RHEA-COMP:19502"/>
        <dbReference type="ChEBI" id="CHEBI:57525"/>
        <dbReference type="ChEBI" id="CHEBI:57683"/>
        <dbReference type="ChEBI" id="CHEBI:58223"/>
        <dbReference type="ChEBI" id="CHEBI:58885"/>
        <dbReference type="EC" id="2.4.1.117"/>
    </reaction>
    <physiologicalReaction direction="left-to-right" evidence="13">
        <dbReference type="Rhea" id="RHEA:15402"/>
    </physiologicalReaction>
</comment>
<dbReference type="Pfam" id="PF04138">
    <property type="entry name" value="GtrA_DPMS_TM"/>
    <property type="match status" value="1"/>
</dbReference>
<feature type="compositionally biased region" description="Low complexity" evidence="14">
    <location>
        <begin position="452"/>
        <end position="483"/>
    </location>
</feature>
<dbReference type="SUPFAM" id="SSF53448">
    <property type="entry name" value="Nucleotide-diphospho-sugar transferases"/>
    <property type="match status" value="1"/>
</dbReference>
<reference evidence="18 19" key="1">
    <citation type="submission" date="2023-07" db="EMBL/GenBank/DDBJ databases">
        <title>Comparative genomics of wheat-associated soil bacteria to identify genetic determinants of phenazine resistance.</title>
        <authorList>
            <person name="Mouncey N."/>
        </authorList>
    </citation>
    <scope>NUCLEOTIDE SEQUENCE [LARGE SCALE GENOMIC DNA]</scope>
    <source>
        <strain evidence="18 19">W4I19-2</strain>
    </source>
</reference>
<sequence length="566" mass="60186">MGATGRLTKVGDMRTDSSPGTLPAREHLPAATAGTPVLDVVIPVFNEEKDLQPCVQRLHDHLTRTFPYSFRITIADNASTDATPSVARRLTARIPEVRNFRLEQKGRGRALRTVWSASDAPILAYMDVDLSTDLNALLPLVAPLISGHSDLAIGSRLAHDSRVVRGPKREFISRAYNLILRGSLQARFSDAQCGFKAIRRDVAQILLPLVEDTGWFFDTEMLVLAERAGLRIHEVPVDWVDDPDSTVHIVKTATDDLKGVWRVGRALATGSLSLDRLRRPFGDDPRDRDIQDVPGGLARQLVGFCVVGGLSTLFYLVLYSGFRQFGGSQIANALALLVSAVANTAANRRLTFGVRGRGGAVKHQAQGLVVFGIGLALTSGSLVALNAATSDPAHATELAVLVAANLAATVLRFLLFRVWVFSDRRDGEDPATTTGAPAPVETPAAAGGPSSATYPTADAGPATYPTADAGPATYPTATPTTYPVASSVQAGGPFGPLPQRSGPPQRPVAHPHGAARTTTSSTTSSMTSSTSTTHLRADDAADGTWRDATLRTQPVRPHDTEPGDAR</sequence>
<keyword evidence="9" id="KW-0256">Endoplasmic reticulum</keyword>
<evidence type="ECO:0000256" key="6">
    <source>
        <dbReference type="ARBA" id="ARBA00022676"/>
    </source>
</evidence>
<dbReference type="PANTHER" id="PTHR10859">
    <property type="entry name" value="GLYCOSYL TRANSFERASE"/>
    <property type="match status" value="1"/>
</dbReference>
<evidence type="ECO:0000256" key="12">
    <source>
        <dbReference type="ARBA" id="ARBA00023136"/>
    </source>
</evidence>
<keyword evidence="6" id="KW-0328">Glycosyltransferase</keyword>
<protein>
    <recommendedName>
        <fullName evidence="5">dolichyl-phosphate beta-glucosyltransferase</fullName>
        <ecNumber evidence="5">2.4.1.117</ecNumber>
    </recommendedName>
</protein>
<dbReference type="InterPro" id="IPR035518">
    <property type="entry name" value="DPG_synthase"/>
</dbReference>
<keyword evidence="10" id="KW-0735">Signal-anchor</keyword>
<evidence type="ECO:0000256" key="7">
    <source>
        <dbReference type="ARBA" id="ARBA00022679"/>
    </source>
</evidence>
<evidence type="ECO:0000256" key="13">
    <source>
        <dbReference type="ARBA" id="ARBA00045097"/>
    </source>
</evidence>
<accession>A0ABU0Q4U5</accession>
<dbReference type="EC" id="2.4.1.117" evidence="5"/>
<name>A0ABU0Q4U5_STRAH</name>
<evidence type="ECO:0000256" key="10">
    <source>
        <dbReference type="ARBA" id="ARBA00022968"/>
    </source>
</evidence>
<evidence type="ECO:0000259" key="17">
    <source>
        <dbReference type="Pfam" id="PF04138"/>
    </source>
</evidence>
<dbReference type="PANTHER" id="PTHR10859:SF91">
    <property type="entry name" value="DOLICHYL-PHOSPHATE BETA-GLUCOSYLTRANSFERASE"/>
    <property type="match status" value="1"/>
</dbReference>
<evidence type="ECO:0000256" key="5">
    <source>
        <dbReference type="ARBA" id="ARBA00012583"/>
    </source>
</evidence>
<keyword evidence="11 15" id="KW-1133">Transmembrane helix</keyword>
<dbReference type="CDD" id="cd04188">
    <property type="entry name" value="DPG_synthase"/>
    <property type="match status" value="1"/>
</dbReference>
<evidence type="ECO:0000256" key="11">
    <source>
        <dbReference type="ARBA" id="ARBA00022989"/>
    </source>
</evidence>
<proteinExistence type="inferred from homology"/>
<evidence type="ECO:0000256" key="8">
    <source>
        <dbReference type="ARBA" id="ARBA00022692"/>
    </source>
</evidence>
<feature type="transmembrane region" description="Helical" evidence="15">
    <location>
        <begin position="394"/>
        <end position="415"/>
    </location>
</feature>
<evidence type="ECO:0000313" key="19">
    <source>
        <dbReference type="Proteomes" id="UP001243364"/>
    </source>
</evidence>
<evidence type="ECO:0000256" key="15">
    <source>
        <dbReference type="SAM" id="Phobius"/>
    </source>
</evidence>
<comment type="caution">
    <text evidence="18">The sequence shown here is derived from an EMBL/GenBank/DDBJ whole genome shotgun (WGS) entry which is preliminary data.</text>
</comment>
<dbReference type="Pfam" id="PF00535">
    <property type="entry name" value="Glycos_transf_2"/>
    <property type="match status" value="1"/>
</dbReference>
<evidence type="ECO:0000256" key="3">
    <source>
        <dbReference type="ARBA" id="ARBA00004922"/>
    </source>
</evidence>
<feature type="compositionally biased region" description="Basic and acidic residues" evidence="14">
    <location>
        <begin position="556"/>
        <end position="566"/>
    </location>
</feature>
<organism evidence="18 19">
    <name type="scientific">Streptomyces achromogenes</name>
    <dbReference type="NCBI Taxonomy" id="67255"/>
    <lineage>
        <taxon>Bacteria</taxon>
        <taxon>Bacillati</taxon>
        <taxon>Actinomycetota</taxon>
        <taxon>Actinomycetes</taxon>
        <taxon>Kitasatosporales</taxon>
        <taxon>Streptomycetaceae</taxon>
        <taxon>Streptomyces</taxon>
    </lineage>
</organism>
<dbReference type="Proteomes" id="UP001243364">
    <property type="component" value="Unassembled WGS sequence"/>
</dbReference>
<dbReference type="InterPro" id="IPR001173">
    <property type="entry name" value="Glyco_trans_2-like"/>
</dbReference>
<dbReference type="EMBL" id="JAUSYA010000001">
    <property type="protein sequence ID" value="MDQ0684823.1"/>
    <property type="molecule type" value="Genomic_DNA"/>
</dbReference>
<feature type="domain" description="Glycosyltransferase 2-like" evidence="16">
    <location>
        <begin position="40"/>
        <end position="203"/>
    </location>
</feature>
<feature type="region of interest" description="Disordered" evidence="14">
    <location>
        <begin position="426"/>
        <end position="566"/>
    </location>
</feature>
<evidence type="ECO:0000256" key="4">
    <source>
        <dbReference type="ARBA" id="ARBA00006739"/>
    </source>
</evidence>
<feature type="region of interest" description="Disordered" evidence="14">
    <location>
        <begin position="1"/>
        <end position="23"/>
    </location>
</feature>
<evidence type="ECO:0000256" key="2">
    <source>
        <dbReference type="ARBA" id="ARBA00004389"/>
    </source>
</evidence>
<comment type="pathway">
    <text evidence="3">Protein modification; protein glycosylation.</text>
</comment>
<dbReference type="InterPro" id="IPR007267">
    <property type="entry name" value="GtrA_DPMS_TM"/>
</dbReference>
<feature type="compositionally biased region" description="Low complexity" evidence="14">
    <location>
        <begin position="517"/>
        <end position="533"/>
    </location>
</feature>
<dbReference type="Gene3D" id="3.90.550.10">
    <property type="entry name" value="Spore Coat Polysaccharide Biosynthesis Protein SpsA, Chain A"/>
    <property type="match status" value="1"/>
</dbReference>
<comment type="subcellular location">
    <subcellularLocation>
        <location evidence="2">Endoplasmic reticulum membrane</location>
        <topology evidence="2">Single-pass membrane protein</topology>
    </subcellularLocation>
    <subcellularLocation>
        <location evidence="1">Membrane</location>
        <topology evidence="1">Multi-pass membrane protein</topology>
    </subcellularLocation>
</comment>
<keyword evidence="12 15" id="KW-0472">Membrane</keyword>
<evidence type="ECO:0000256" key="1">
    <source>
        <dbReference type="ARBA" id="ARBA00004141"/>
    </source>
</evidence>
<feature type="transmembrane region" description="Helical" evidence="15">
    <location>
        <begin position="301"/>
        <end position="322"/>
    </location>
</feature>
<evidence type="ECO:0000256" key="14">
    <source>
        <dbReference type="SAM" id="MobiDB-lite"/>
    </source>
</evidence>
<keyword evidence="19" id="KW-1185">Reference proteome</keyword>